<keyword evidence="2" id="KW-0472">Membrane</keyword>
<evidence type="ECO:0000313" key="4">
    <source>
        <dbReference type="Proteomes" id="UP000230084"/>
    </source>
</evidence>
<keyword evidence="2" id="KW-1133">Transmembrane helix</keyword>
<dbReference type="AlphaFoldDB" id="A0A2H0RNR0"/>
<keyword evidence="2" id="KW-0812">Transmembrane</keyword>
<proteinExistence type="predicted"/>
<accession>A0A2H0RNR0</accession>
<dbReference type="EMBL" id="PCYM01000004">
    <property type="protein sequence ID" value="PIR47634.1"/>
    <property type="molecule type" value="Genomic_DNA"/>
</dbReference>
<dbReference type="Proteomes" id="UP000230084">
    <property type="component" value="Unassembled WGS sequence"/>
</dbReference>
<protein>
    <submittedName>
        <fullName evidence="3">Uncharacterized protein</fullName>
    </submittedName>
</protein>
<evidence type="ECO:0000256" key="1">
    <source>
        <dbReference type="SAM" id="MobiDB-lite"/>
    </source>
</evidence>
<sequence length="324" mass="36511">MGIWPLGGGSKEPVQPQGAIDPNEGPTLTTVGKEFDKRYKRDVWWIEHKTQLRTAGVVFLFAVEGLLGLIGLWAFADYFLINYVEEGRLVESFFAGAENLHAVVQTQVPQALDLGNVQILPTQGKFDVLAMITNPNADHVAQVRYRIVYDDRETEERTAILLQETTMPLVAFNVDQPRPRNPRVLIDQVEWWRIDAHAVPDPIAWKQARLNIAFDNLQQDTGLQIGDQVVSRTLADITNKTGFGYYSIDVFVLLKRGGSVIGVNRTVMSNLLPREERPFQLDWFGGSPVAQTIEVYPIVNLFDDSVYLSSDTTPATDRRDTLKR</sequence>
<evidence type="ECO:0000313" key="3">
    <source>
        <dbReference type="EMBL" id="PIR47634.1"/>
    </source>
</evidence>
<evidence type="ECO:0000256" key="2">
    <source>
        <dbReference type="SAM" id="Phobius"/>
    </source>
</evidence>
<organism evidence="3 4">
    <name type="scientific">Candidatus Uhrbacteria bacterium CG10_big_fil_rev_8_21_14_0_10_50_16</name>
    <dbReference type="NCBI Taxonomy" id="1975039"/>
    <lineage>
        <taxon>Bacteria</taxon>
        <taxon>Candidatus Uhriibacteriota</taxon>
    </lineage>
</organism>
<comment type="caution">
    <text evidence="3">The sequence shown here is derived from an EMBL/GenBank/DDBJ whole genome shotgun (WGS) entry which is preliminary data.</text>
</comment>
<name>A0A2H0RNR0_9BACT</name>
<feature type="region of interest" description="Disordered" evidence="1">
    <location>
        <begin position="1"/>
        <end position="27"/>
    </location>
</feature>
<feature type="compositionally biased region" description="Gly residues" evidence="1">
    <location>
        <begin position="1"/>
        <end position="10"/>
    </location>
</feature>
<gene>
    <name evidence="3" type="ORF">COV06_02360</name>
</gene>
<reference evidence="3 4" key="1">
    <citation type="submission" date="2017-09" db="EMBL/GenBank/DDBJ databases">
        <title>Depth-based differentiation of microbial function through sediment-hosted aquifers and enrichment of novel symbionts in the deep terrestrial subsurface.</title>
        <authorList>
            <person name="Probst A.J."/>
            <person name="Ladd B."/>
            <person name="Jarett J.K."/>
            <person name="Geller-Mcgrath D.E."/>
            <person name="Sieber C.M."/>
            <person name="Emerson J.B."/>
            <person name="Anantharaman K."/>
            <person name="Thomas B.C."/>
            <person name="Malmstrom R."/>
            <person name="Stieglmeier M."/>
            <person name="Klingl A."/>
            <person name="Woyke T."/>
            <person name="Ryan C.M."/>
            <person name="Banfield J.F."/>
        </authorList>
    </citation>
    <scope>NUCLEOTIDE SEQUENCE [LARGE SCALE GENOMIC DNA]</scope>
    <source>
        <strain evidence="3">CG10_big_fil_rev_8_21_14_0_10_50_16</strain>
    </source>
</reference>
<feature type="transmembrane region" description="Helical" evidence="2">
    <location>
        <begin position="55"/>
        <end position="76"/>
    </location>
</feature>